<sequence>MTTAAMPLFIYGILCAPQFLATLLQEPNETALNVAARITRMLQAVTVKGYEQRSKYFGGGYALGPAAIASEDPEAKIQGFLLTLASTSPRRKLDNFEGEGEAYKSVPVQIYVTISNQLVSADMHLWNGSMGKISLDPWDLAAIMRNGL</sequence>
<feature type="domain" description="Gamma-glutamylcyclotransferase AIG2-like" evidence="5">
    <location>
        <begin position="8"/>
        <end position="128"/>
    </location>
</feature>
<feature type="chain" id="PRO_5042998639" description="Putative gamma-glutamylcyclotransferase" evidence="4">
    <location>
        <begin position="22"/>
        <end position="148"/>
    </location>
</feature>
<evidence type="ECO:0000259" key="5">
    <source>
        <dbReference type="Pfam" id="PF06094"/>
    </source>
</evidence>
<organism evidence="6 7">
    <name type="scientific">Triangularia setosa</name>
    <dbReference type="NCBI Taxonomy" id="2587417"/>
    <lineage>
        <taxon>Eukaryota</taxon>
        <taxon>Fungi</taxon>
        <taxon>Dikarya</taxon>
        <taxon>Ascomycota</taxon>
        <taxon>Pezizomycotina</taxon>
        <taxon>Sordariomycetes</taxon>
        <taxon>Sordariomycetidae</taxon>
        <taxon>Sordariales</taxon>
        <taxon>Podosporaceae</taxon>
        <taxon>Triangularia</taxon>
    </lineage>
</organism>
<comment type="caution">
    <text evidence="6">The sequence shown here is derived from an EMBL/GenBank/DDBJ whole genome shotgun (WGS) entry which is preliminary data.</text>
</comment>
<evidence type="ECO:0000256" key="1">
    <source>
        <dbReference type="ARBA" id="ARBA00008861"/>
    </source>
</evidence>
<dbReference type="AlphaFoldDB" id="A0AAN6W9E3"/>
<dbReference type="InterPro" id="IPR036568">
    <property type="entry name" value="GGCT-like_sf"/>
</dbReference>
<dbReference type="SUPFAM" id="SSF110857">
    <property type="entry name" value="Gamma-glutamyl cyclotransferase-like"/>
    <property type="match status" value="1"/>
</dbReference>
<gene>
    <name evidence="6" type="ORF">QBC36DRAFT_300258</name>
</gene>
<keyword evidence="2" id="KW-0808">Transferase</keyword>
<dbReference type="GO" id="GO:0016740">
    <property type="term" value="F:transferase activity"/>
    <property type="evidence" value="ECO:0007669"/>
    <property type="project" value="UniProtKB-KW"/>
</dbReference>
<dbReference type="InterPro" id="IPR013024">
    <property type="entry name" value="GGCT-like"/>
</dbReference>
<reference evidence="6" key="1">
    <citation type="journal article" date="2023" name="Mol. Phylogenet. Evol.">
        <title>Genome-scale phylogeny and comparative genomics of the fungal order Sordariales.</title>
        <authorList>
            <person name="Hensen N."/>
            <person name="Bonometti L."/>
            <person name="Westerberg I."/>
            <person name="Brannstrom I.O."/>
            <person name="Guillou S."/>
            <person name="Cros-Aarteil S."/>
            <person name="Calhoun S."/>
            <person name="Haridas S."/>
            <person name="Kuo A."/>
            <person name="Mondo S."/>
            <person name="Pangilinan J."/>
            <person name="Riley R."/>
            <person name="LaButti K."/>
            <person name="Andreopoulos B."/>
            <person name="Lipzen A."/>
            <person name="Chen C."/>
            <person name="Yan M."/>
            <person name="Daum C."/>
            <person name="Ng V."/>
            <person name="Clum A."/>
            <person name="Steindorff A."/>
            <person name="Ohm R.A."/>
            <person name="Martin F."/>
            <person name="Silar P."/>
            <person name="Natvig D.O."/>
            <person name="Lalanne C."/>
            <person name="Gautier V."/>
            <person name="Ament-Velasquez S.L."/>
            <person name="Kruys A."/>
            <person name="Hutchinson M.I."/>
            <person name="Powell A.J."/>
            <person name="Barry K."/>
            <person name="Miller A.N."/>
            <person name="Grigoriev I.V."/>
            <person name="Debuchy R."/>
            <person name="Gladieux P."/>
            <person name="Hiltunen Thoren M."/>
            <person name="Johannesson H."/>
        </authorList>
    </citation>
    <scope>NUCLEOTIDE SEQUENCE</scope>
    <source>
        <strain evidence="6">CBS 892.96</strain>
    </source>
</reference>
<keyword evidence="4" id="KW-0732">Signal</keyword>
<dbReference type="EMBL" id="MU866165">
    <property type="protein sequence ID" value="KAK4177433.1"/>
    <property type="molecule type" value="Genomic_DNA"/>
</dbReference>
<dbReference type="PANTHER" id="PTHR31544">
    <property type="entry name" value="AIG2-LIKE PROTEIN D"/>
    <property type="match status" value="1"/>
</dbReference>
<accession>A0AAN6W9E3</accession>
<evidence type="ECO:0000313" key="6">
    <source>
        <dbReference type="EMBL" id="KAK4177433.1"/>
    </source>
</evidence>
<evidence type="ECO:0000256" key="2">
    <source>
        <dbReference type="ARBA" id="ARBA00022679"/>
    </source>
</evidence>
<dbReference type="Gene3D" id="3.10.490.10">
    <property type="entry name" value="Gamma-glutamyl cyclotransferase-like"/>
    <property type="match status" value="1"/>
</dbReference>
<keyword evidence="7" id="KW-1185">Reference proteome</keyword>
<protein>
    <recommendedName>
        <fullName evidence="3">Putative gamma-glutamylcyclotransferase</fullName>
    </recommendedName>
</protein>
<feature type="signal peptide" evidence="4">
    <location>
        <begin position="1"/>
        <end position="21"/>
    </location>
</feature>
<dbReference type="CDD" id="cd06661">
    <property type="entry name" value="GGCT_like"/>
    <property type="match status" value="1"/>
</dbReference>
<dbReference type="InterPro" id="IPR009288">
    <property type="entry name" value="AIG2-like_dom"/>
</dbReference>
<evidence type="ECO:0000313" key="7">
    <source>
        <dbReference type="Proteomes" id="UP001302321"/>
    </source>
</evidence>
<dbReference type="InterPro" id="IPR045038">
    <property type="entry name" value="AIG2-like"/>
</dbReference>
<comment type="similarity">
    <text evidence="1">Belongs to the gamma-glutamylcyclotransferase family.</text>
</comment>
<evidence type="ECO:0000256" key="4">
    <source>
        <dbReference type="SAM" id="SignalP"/>
    </source>
</evidence>
<name>A0AAN6W9E3_9PEZI</name>
<evidence type="ECO:0000256" key="3">
    <source>
        <dbReference type="ARBA" id="ARBA00030602"/>
    </source>
</evidence>
<dbReference type="PANTHER" id="PTHR31544:SF2">
    <property type="entry name" value="AIG2-LIKE PROTEIN D"/>
    <property type="match status" value="1"/>
</dbReference>
<dbReference type="Proteomes" id="UP001302321">
    <property type="component" value="Unassembled WGS sequence"/>
</dbReference>
<proteinExistence type="inferred from homology"/>
<reference evidence="6" key="2">
    <citation type="submission" date="2023-05" db="EMBL/GenBank/DDBJ databases">
        <authorList>
            <consortium name="Lawrence Berkeley National Laboratory"/>
            <person name="Steindorff A."/>
            <person name="Hensen N."/>
            <person name="Bonometti L."/>
            <person name="Westerberg I."/>
            <person name="Brannstrom I.O."/>
            <person name="Guillou S."/>
            <person name="Cros-Aarteil S."/>
            <person name="Calhoun S."/>
            <person name="Haridas S."/>
            <person name="Kuo A."/>
            <person name="Mondo S."/>
            <person name="Pangilinan J."/>
            <person name="Riley R."/>
            <person name="Labutti K."/>
            <person name="Andreopoulos B."/>
            <person name="Lipzen A."/>
            <person name="Chen C."/>
            <person name="Yanf M."/>
            <person name="Daum C."/>
            <person name="Ng V."/>
            <person name="Clum A."/>
            <person name="Ohm R."/>
            <person name="Martin F."/>
            <person name="Silar P."/>
            <person name="Natvig D."/>
            <person name="Lalanne C."/>
            <person name="Gautier V."/>
            <person name="Ament-Velasquez S.L."/>
            <person name="Kruys A."/>
            <person name="Hutchinson M.I."/>
            <person name="Powell A.J."/>
            <person name="Barry K."/>
            <person name="Miller A.N."/>
            <person name="Grigoriev I.V."/>
            <person name="Debuchy R."/>
            <person name="Gladieux P."/>
            <person name="Thoren M.H."/>
            <person name="Johannesson H."/>
        </authorList>
    </citation>
    <scope>NUCLEOTIDE SEQUENCE</scope>
    <source>
        <strain evidence="6">CBS 892.96</strain>
    </source>
</reference>
<dbReference type="Pfam" id="PF06094">
    <property type="entry name" value="GGACT"/>
    <property type="match status" value="1"/>
</dbReference>